<dbReference type="InterPro" id="IPR036390">
    <property type="entry name" value="WH_DNA-bd_sf"/>
</dbReference>
<evidence type="ECO:0000256" key="1">
    <source>
        <dbReference type="ARBA" id="ARBA00023015"/>
    </source>
</evidence>
<dbReference type="Pfam" id="PF00392">
    <property type="entry name" value="GntR"/>
    <property type="match status" value="1"/>
</dbReference>
<dbReference type="GO" id="GO:0003677">
    <property type="term" value="F:DNA binding"/>
    <property type="evidence" value="ECO:0007669"/>
    <property type="project" value="UniProtKB-KW"/>
</dbReference>
<dbReference type="Pfam" id="PF07702">
    <property type="entry name" value="UTRA"/>
    <property type="match status" value="1"/>
</dbReference>
<organism evidence="5 6">
    <name type="scientific">Microbispora oryzae</name>
    <dbReference type="NCBI Taxonomy" id="2806554"/>
    <lineage>
        <taxon>Bacteria</taxon>
        <taxon>Bacillati</taxon>
        <taxon>Actinomycetota</taxon>
        <taxon>Actinomycetes</taxon>
        <taxon>Streptosporangiales</taxon>
        <taxon>Streptosporangiaceae</taxon>
        <taxon>Microbispora</taxon>
    </lineage>
</organism>
<dbReference type="SUPFAM" id="SSF46785">
    <property type="entry name" value="Winged helix' DNA-binding domain"/>
    <property type="match status" value="1"/>
</dbReference>
<keyword evidence="6" id="KW-1185">Reference proteome</keyword>
<accession>A0A940WEW7</accession>
<comment type="caution">
    <text evidence="5">The sequence shown here is derived from an EMBL/GenBank/DDBJ whole genome shotgun (WGS) entry which is preliminary data.</text>
</comment>
<dbReference type="Gene3D" id="1.10.10.10">
    <property type="entry name" value="Winged helix-like DNA-binding domain superfamily/Winged helix DNA-binding domain"/>
    <property type="match status" value="1"/>
</dbReference>
<dbReference type="SMART" id="SM00345">
    <property type="entry name" value="HTH_GNTR"/>
    <property type="match status" value="1"/>
</dbReference>
<dbReference type="GO" id="GO:0045892">
    <property type="term" value="P:negative regulation of DNA-templated transcription"/>
    <property type="evidence" value="ECO:0007669"/>
    <property type="project" value="TreeGrafter"/>
</dbReference>
<dbReference type="SMART" id="SM00866">
    <property type="entry name" value="UTRA"/>
    <property type="match status" value="1"/>
</dbReference>
<dbReference type="PANTHER" id="PTHR44846">
    <property type="entry name" value="MANNOSYL-D-GLYCERATE TRANSPORT/METABOLISM SYSTEM REPRESSOR MNGR-RELATED"/>
    <property type="match status" value="1"/>
</dbReference>
<feature type="domain" description="HTH gntR-type" evidence="4">
    <location>
        <begin position="35"/>
        <end position="103"/>
    </location>
</feature>
<dbReference type="CDD" id="cd07377">
    <property type="entry name" value="WHTH_GntR"/>
    <property type="match status" value="1"/>
</dbReference>
<evidence type="ECO:0000256" key="2">
    <source>
        <dbReference type="ARBA" id="ARBA00023125"/>
    </source>
</evidence>
<dbReference type="PROSITE" id="PS50949">
    <property type="entry name" value="HTH_GNTR"/>
    <property type="match status" value="1"/>
</dbReference>
<evidence type="ECO:0000313" key="6">
    <source>
        <dbReference type="Proteomes" id="UP000674234"/>
    </source>
</evidence>
<reference evidence="5" key="1">
    <citation type="submission" date="2021-02" db="EMBL/GenBank/DDBJ databases">
        <title>Draft genome sequence of Microbispora sp. RL4-1S isolated from rice leaves in Thailand.</title>
        <authorList>
            <person name="Muangham S."/>
            <person name="Duangmal K."/>
        </authorList>
    </citation>
    <scope>NUCLEOTIDE SEQUENCE</scope>
    <source>
        <strain evidence="5">RL4-1S</strain>
    </source>
</reference>
<evidence type="ECO:0000313" key="5">
    <source>
        <dbReference type="EMBL" id="MBP2704359.1"/>
    </source>
</evidence>
<evidence type="ECO:0000256" key="3">
    <source>
        <dbReference type="ARBA" id="ARBA00023163"/>
    </source>
</evidence>
<gene>
    <name evidence="5" type="ORF">JOL79_11100</name>
</gene>
<protein>
    <submittedName>
        <fullName evidence="5">GntR family transcriptional regulator</fullName>
    </submittedName>
</protein>
<dbReference type="InterPro" id="IPR050679">
    <property type="entry name" value="Bact_HTH_transcr_reg"/>
</dbReference>
<dbReference type="Proteomes" id="UP000674234">
    <property type="component" value="Unassembled WGS sequence"/>
</dbReference>
<dbReference type="PANTHER" id="PTHR44846:SF17">
    <property type="entry name" value="GNTR-FAMILY TRANSCRIPTIONAL REGULATOR"/>
    <property type="match status" value="1"/>
</dbReference>
<evidence type="ECO:0000259" key="4">
    <source>
        <dbReference type="PROSITE" id="PS50949"/>
    </source>
</evidence>
<keyword evidence="3" id="KW-0804">Transcription</keyword>
<dbReference type="GO" id="GO:0003700">
    <property type="term" value="F:DNA-binding transcription factor activity"/>
    <property type="evidence" value="ECO:0007669"/>
    <property type="project" value="InterPro"/>
</dbReference>
<dbReference type="InterPro" id="IPR011663">
    <property type="entry name" value="UTRA"/>
</dbReference>
<sequence length="285" mass="31200">MGDHPSLIARLSFPLPRLQLATKPVKLVPVNEDERPLYVRIADELRARIVSGELPAGAKLPSIPEITRLFHVADGTARDAVRALVAEGLAVARPGSGTYVKARPELRRLVRAWYRGGRKGSPFAGEMEAQGRRASWEYDSRTVQAPPEIRQRLSLPEPEGDAVDVLRTDYVFQADDEPVMLSTSWEPLELTRGTDVVMPEEGPHAGRGVADRLLAIGHPVDDWSETVGARVATGEECAKLGRAAGSVVLTIERVYESRQRPVETADIVVPADLFLLVYGGRMGSR</sequence>
<dbReference type="InterPro" id="IPR000524">
    <property type="entry name" value="Tscrpt_reg_HTH_GntR"/>
</dbReference>
<dbReference type="InterPro" id="IPR036388">
    <property type="entry name" value="WH-like_DNA-bd_sf"/>
</dbReference>
<dbReference type="AlphaFoldDB" id="A0A940WEW7"/>
<dbReference type="Gene3D" id="3.40.1410.10">
    <property type="entry name" value="Chorismate lyase-like"/>
    <property type="match status" value="1"/>
</dbReference>
<proteinExistence type="predicted"/>
<dbReference type="InterPro" id="IPR028978">
    <property type="entry name" value="Chorismate_lyase_/UTRA_dom_sf"/>
</dbReference>
<keyword evidence="2" id="KW-0238">DNA-binding</keyword>
<dbReference type="EMBL" id="JAFCNB010000005">
    <property type="protein sequence ID" value="MBP2704359.1"/>
    <property type="molecule type" value="Genomic_DNA"/>
</dbReference>
<dbReference type="SUPFAM" id="SSF64288">
    <property type="entry name" value="Chorismate lyase-like"/>
    <property type="match status" value="1"/>
</dbReference>
<name>A0A940WEW7_9ACTN</name>
<keyword evidence="1" id="KW-0805">Transcription regulation</keyword>